<dbReference type="PANTHER" id="PTHR24339:SF67">
    <property type="entry name" value="GNOT1 HOMEODOMAIN PROTEIN-RELATED"/>
    <property type="match status" value="1"/>
</dbReference>
<dbReference type="SUPFAM" id="SSF46689">
    <property type="entry name" value="Homeodomain-like"/>
    <property type="match status" value="1"/>
</dbReference>
<dbReference type="OrthoDB" id="6159439at2759"/>
<dbReference type="GeneTree" id="ENSGT00940000154361"/>
<dbReference type="InterPro" id="IPR009057">
    <property type="entry name" value="Homeodomain-like_sf"/>
</dbReference>
<reference evidence="13" key="1">
    <citation type="submission" date="2025-08" db="UniProtKB">
        <authorList>
            <consortium name="Ensembl"/>
        </authorList>
    </citation>
    <scope>IDENTIFICATION</scope>
</reference>
<keyword evidence="4" id="KW-0805">Transcription regulation</keyword>
<dbReference type="GO" id="GO:0030182">
    <property type="term" value="P:neuron differentiation"/>
    <property type="evidence" value="ECO:0007669"/>
    <property type="project" value="TreeGrafter"/>
</dbReference>
<evidence type="ECO:0000256" key="3">
    <source>
        <dbReference type="ARBA" id="ARBA00022491"/>
    </source>
</evidence>
<feature type="compositionally biased region" description="Low complexity" evidence="11">
    <location>
        <begin position="231"/>
        <end position="241"/>
    </location>
</feature>
<dbReference type="Ensembl" id="ENSLLET00000043075.1">
    <property type="protein sequence ID" value="ENSLLEP00000041412.1"/>
    <property type="gene ID" value="ENSLLEG00000026355.1"/>
</dbReference>
<evidence type="ECO:0000256" key="9">
    <source>
        <dbReference type="PROSITE-ProRule" id="PRU00108"/>
    </source>
</evidence>
<keyword evidence="8 9" id="KW-0539">Nucleus</keyword>
<proteinExistence type="predicted"/>
<keyword evidence="6 9" id="KW-0371">Homeobox</keyword>
<feature type="DNA-binding region" description="Homeobox" evidence="9">
    <location>
        <begin position="152"/>
        <end position="211"/>
    </location>
</feature>
<dbReference type="InterPro" id="IPR001356">
    <property type="entry name" value="HD"/>
</dbReference>
<evidence type="ECO:0000256" key="4">
    <source>
        <dbReference type="ARBA" id="ARBA00023015"/>
    </source>
</evidence>
<dbReference type="AlphaFoldDB" id="A0A8C5WIR7"/>
<evidence type="ECO:0000256" key="10">
    <source>
        <dbReference type="RuleBase" id="RU000682"/>
    </source>
</evidence>
<dbReference type="GO" id="GO:0014028">
    <property type="term" value="P:notochord formation"/>
    <property type="evidence" value="ECO:0007669"/>
    <property type="project" value="UniProtKB-ARBA"/>
</dbReference>
<sequence>MVHTTMYPGFMTHVPVPAVSPVGASGPQEQKLPFSIDSLLTRNTKAAPRMPTEIPSWQSSSVPFYSQPFHPHAAPSIPHGCAFDMMPPPQPMMVYAPKPRYPPMPPQHQPVSLLDPPYHCASLYCHGKGMSFYPPGNCAMEMQASWKKSLKMKRVRTVFTTEQLERLEREFQKQQYMVGTERVELAASLNLNEAQVKIWFQNRRIKWRKQSQEKKKAKLSPSESVPGDSPSESTESSTEER</sequence>
<dbReference type="Proteomes" id="UP000694569">
    <property type="component" value="Unplaced"/>
</dbReference>
<dbReference type="PROSITE" id="PS50071">
    <property type="entry name" value="HOMEOBOX_2"/>
    <property type="match status" value="1"/>
</dbReference>
<keyword evidence="3" id="KW-0678">Repressor</keyword>
<evidence type="ECO:0000256" key="7">
    <source>
        <dbReference type="ARBA" id="ARBA00023163"/>
    </source>
</evidence>
<keyword evidence="14" id="KW-1185">Reference proteome</keyword>
<dbReference type="PROSITE" id="PS00027">
    <property type="entry name" value="HOMEOBOX_1"/>
    <property type="match status" value="1"/>
</dbReference>
<evidence type="ECO:0000256" key="6">
    <source>
        <dbReference type="ARBA" id="ARBA00023155"/>
    </source>
</evidence>
<evidence type="ECO:0000256" key="1">
    <source>
        <dbReference type="ARBA" id="ARBA00004123"/>
    </source>
</evidence>
<dbReference type="PRINTS" id="PR00031">
    <property type="entry name" value="HTHREPRESSR"/>
</dbReference>
<dbReference type="InterPro" id="IPR050877">
    <property type="entry name" value="EMX-VAX-Noto_Homeobox_TFs"/>
</dbReference>
<evidence type="ECO:0000256" key="2">
    <source>
        <dbReference type="ARBA" id="ARBA00022473"/>
    </source>
</evidence>
<evidence type="ECO:0000256" key="5">
    <source>
        <dbReference type="ARBA" id="ARBA00023125"/>
    </source>
</evidence>
<protein>
    <recommendedName>
        <fullName evidence="12">Homeobox domain-containing protein</fullName>
    </recommendedName>
</protein>
<comment type="subcellular location">
    <subcellularLocation>
        <location evidence="1 9 10">Nucleus</location>
    </subcellularLocation>
</comment>
<dbReference type="InterPro" id="IPR020479">
    <property type="entry name" value="HD_metazoa"/>
</dbReference>
<reference evidence="13" key="2">
    <citation type="submission" date="2025-09" db="UniProtKB">
        <authorList>
            <consortium name="Ensembl"/>
        </authorList>
    </citation>
    <scope>IDENTIFICATION</scope>
</reference>
<keyword evidence="7" id="KW-0804">Transcription</keyword>
<evidence type="ECO:0000313" key="13">
    <source>
        <dbReference type="Ensembl" id="ENSLLEP00000041412.1"/>
    </source>
</evidence>
<dbReference type="CDD" id="cd00086">
    <property type="entry name" value="homeodomain"/>
    <property type="match status" value="1"/>
</dbReference>
<name>A0A8C5WIR7_9ANUR</name>
<dbReference type="PRINTS" id="PR00024">
    <property type="entry name" value="HOMEOBOX"/>
</dbReference>
<dbReference type="InterPro" id="IPR000047">
    <property type="entry name" value="HTH_motif"/>
</dbReference>
<organism evidence="13 14">
    <name type="scientific">Leptobrachium leishanense</name>
    <name type="common">Leishan spiny toad</name>
    <dbReference type="NCBI Taxonomy" id="445787"/>
    <lineage>
        <taxon>Eukaryota</taxon>
        <taxon>Metazoa</taxon>
        <taxon>Chordata</taxon>
        <taxon>Craniata</taxon>
        <taxon>Vertebrata</taxon>
        <taxon>Euteleostomi</taxon>
        <taxon>Amphibia</taxon>
        <taxon>Batrachia</taxon>
        <taxon>Anura</taxon>
        <taxon>Pelobatoidea</taxon>
        <taxon>Megophryidae</taxon>
        <taxon>Leptobrachium</taxon>
    </lineage>
</organism>
<evidence type="ECO:0000256" key="11">
    <source>
        <dbReference type="SAM" id="MobiDB-lite"/>
    </source>
</evidence>
<dbReference type="GO" id="GO:0007417">
    <property type="term" value="P:central nervous system development"/>
    <property type="evidence" value="ECO:0007669"/>
    <property type="project" value="TreeGrafter"/>
</dbReference>
<evidence type="ECO:0000256" key="8">
    <source>
        <dbReference type="ARBA" id="ARBA00023242"/>
    </source>
</evidence>
<feature type="domain" description="Homeobox" evidence="12">
    <location>
        <begin position="150"/>
        <end position="210"/>
    </location>
</feature>
<evidence type="ECO:0000259" key="12">
    <source>
        <dbReference type="PROSITE" id="PS50071"/>
    </source>
</evidence>
<accession>A0A8C5WIR7</accession>
<dbReference type="Pfam" id="PF00046">
    <property type="entry name" value="Homeodomain"/>
    <property type="match status" value="1"/>
</dbReference>
<dbReference type="GO" id="GO:0000978">
    <property type="term" value="F:RNA polymerase II cis-regulatory region sequence-specific DNA binding"/>
    <property type="evidence" value="ECO:0007669"/>
    <property type="project" value="TreeGrafter"/>
</dbReference>
<dbReference type="InterPro" id="IPR017970">
    <property type="entry name" value="Homeobox_CS"/>
</dbReference>
<evidence type="ECO:0000313" key="14">
    <source>
        <dbReference type="Proteomes" id="UP000694569"/>
    </source>
</evidence>
<dbReference type="SMART" id="SM00389">
    <property type="entry name" value="HOX"/>
    <property type="match status" value="1"/>
</dbReference>
<dbReference type="Gene3D" id="1.10.10.60">
    <property type="entry name" value="Homeodomain-like"/>
    <property type="match status" value="1"/>
</dbReference>
<keyword evidence="2" id="KW-0217">Developmental protein</keyword>
<dbReference type="GO" id="GO:0000981">
    <property type="term" value="F:DNA-binding transcription factor activity, RNA polymerase II-specific"/>
    <property type="evidence" value="ECO:0007669"/>
    <property type="project" value="InterPro"/>
</dbReference>
<dbReference type="GO" id="GO:0005634">
    <property type="term" value="C:nucleus"/>
    <property type="evidence" value="ECO:0007669"/>
    <property type="project" value="UniProtKB-SubCell"/>
</dbReference>
<feature type="region of interest" description="Disordered" evidence="11">
    <location>
        <begin position="209"/>
        <end position="241"/>
    </location>
</feature>
<keyword evidence="5 9" id="KW-0238">DNA-binding</keyword>
<dbReference type="FunFam" id="1.10.10.60:FF:000450">
    <property type="entry name" value="Homeobox protein notochord"/>
    <property type="match status" value="1"/>
</dbReference>
<dbReference type="PANTHER" id="PTHR24339">
    <property type="entry name" value="HOMEOBOX PROTEIN EMX-RELATED"/>
    <property type="match status" value="1"/>
</dbReference>